<feature type="compositionally biased region" description="Acidic residues" evidence="3">
    <location>
        <begin position="1650"/>
        <end position="1664"/>
    </location>
</feature>
<dbReference type="PANTHER" id="PTHR48103">
    <property type="entry name" value="MIDASIN-RELATED"/>
    <property type="match status" value="1"/>
</dbReference>
<dbReference type="FunFam" id="3.40.50.410:FF:000114">
    <property type="entry name" value="Midasin"/>
    <property type="match status" value="1"/>
</dbReference>
<feature type="compositionally biased region" description="Basic and acidic residues" evidence="3">
    <location>
        <begin position="1849"/>
        <end position="1861"/>
    </location>
</feature>
<dbReference type="GO" id="GO:0005524">
    <property type="term" value="F:ATP binding"/>
    <property type="evidence" value="ECO:0007669"/>
    <property type="project" value="UniProtKB-KW"/>
</dbReference>
<feature type="compositionally biased region" description="Polar residues" evidence="3">
    <location>
        <begin position="1895"/>
        <end position="1911"/>
    </location>
</feature>
<dbReference type="PROSITE" id="PS50234">
    <property type="entry name" value="VWFA"/>
    <property type="match status" value="1"/>
</dbReference>
<feature type="compositionally biased region" description="Basic and acidic residues" evidence="3">
    <location>
        <begin position="1993"/>
        <end position="2004"/>
    </location>
</feature>
<feature type="compositionally biased region" description="Basic and acidic residues" evidence="3">
    <location>
        <begin position="2022"/>
        <end position="2043"/>
    </location>
</feature>
<feature type="compositionally biased region" description="Basic and acidic residues" evidence="3">
    <location>
        <begin position="1758"/>
        <end position="1767"/>
    </location>
</feature>
<feature type="compositionally biased region" description="Polar residues" evidence="3">
    <location>
        <begin position="1919"/>
        <end position="1936"/>
    </location>
</feature>
<dbReference type="InterPro" id="IPR002035">
    <property type="entry name" value="VWF_A"/>
</dbReference>
<feature type="compositionally biased region" description="Polar residues" evidence="3">
    <location>
        <begin position="1871"/>
        <end position="1887"/>
    </location>
</feature>
<comment type="caution">
    <text evidence="5">The sequence shown here is derived from an EMBL/GenBank/DDBJ whole genome shotgun (WGS) entry which is preliminary data.</text>
</comment>
<evidence type="ECO:0000313" key="6">
    <source>
        <dbReference type="Proteomes" id="UP001180020"/>
    </source>
</evidence>
<reference evidence="5" key="1">
    <citation type="journal article" date="2023" name="Nat. Commun.">
        <title>Diploid and tetraploid genomes of Acorus and the evolution of monocots.</title>
        <authorList>
            <person name="Ma L."/>
            <person name="Liu K.W."/>
            <person name="Li Z."/>
            <person name="Hsiao Y.Y."/>
            <person name="Qi Y."/>
            <person name="Fu T."/>
            <person name="Tang G.D."/>
            <person name="Zhang D."/>
            <person name="Sun W.H."/>
            <person name="Liu D.K."/>
            <person name="Li Y."/>
            <person name="Chen G.Z."/>
            <person name="Liu X.D."/>
            <person name="Liao X.Y."/>
            <person name="Jiang Y.T."/>
            <person name="Yu X."/>
            <person name="Hao Y."/>
            <person name="Huang J."/>
            <person name="Zhao X.W."/>
            <person name="Ke S."/>
            <person name="Chen Y.Y."/>
            <person name="Wu W.L."/>
            <person name="Hsu J.L."/>
            <person name="Lin Y.F."/>
            <person name="Huang M.D."/>
            <person name="Li C.Y."/>
            <person name="Huang L."/>
            <person name="Wang Z.W."/>
            <person name="Zhao X."/>
            <person name="Zhong W.Y."/>
            <person name="Peng D.H."/>
            <person name="Ahmad S."/>
            <person name="Lan S."/>
            <person name="Zhang J.S."/>
            <person name="Tsai W.C."/>
            <person name="Van de Peer Y."/>
            <person name="Liu Z.J."/>
        </authorList>
    </citation>
    <scope>NUCLEOTIDE SEQUENCE</scope>
    <source>
        <strain evidence="5">CP</strain>
    </source>
</reference>
<dbReference type="GO" id="GO:0000027">
    <property type="term" value="P:ribosomal large subunit assembly"/>
    <property type="evidence" value="ECO:0007669"/>
    <property type="project" value="TreeGrafter"/>
</dbReference>
<dbReference type="GO" id="GO:0030687">
    <property type="term" value="C:preribosome, large subunit precursor"/>
    <property type="evidence" value="ECO:0007669"/>
    <property type="project" value="TreeGrafter"/>
</dbReference>
<feature type="compositionally biased region" description="Polar residues" evidence="3">
    <location>
        <begin position="1774"/>
        <end position="1785"/>
    </location>
</feature>
<feature type="compositionally biased region" description="Acidic residues" evidence="3">
    <location>
        <begin position="1795"/>
        <end position="1810"/>
    </location>
</feature>
<dbReference type="GO" id="GO:0005634">
    <property type="term" value="C:nucleus"/>
    <property type="evidence" value="ECO:0007669"/>
    <property type="project" value="TreeGrafter"/>
</dbReference>
<evidence type="ECO:0000256" key="1">
    <source>
        <dbReference type="ARBA" id="ARBA00022741"/>
    </source>
</evidence>
<protein>
    <recommendedName>
        <fullName evidence="4">VWFA domain-containing protein</fullName>
    </recommendedName>
</protein>
<sequence>MELLQELSESILVDDEKLHMVLSKISKLLEYNWRSSLNSSSRPPTDFCPHQNLLWMLDAWTLVDAVHEKVASHVVEIWFNWHHSLWACTESLKNYLPASYNQACYLLQSVRMTMVDKMLQDTVHIKDHATYRWKLRVASRSLWQDAPLGRDVHRVLHSMARSLFKQIIFAHRKSFQKVVFAQMKSILYSLNNSFVTEEELQKLMLKELCKSSDHDRFRSLMESIADDLLEELYLAWPSHEYLYKLGCAWLHIGILRFHLLLNSDGPDPTMKYAFKHSMIQEKIHSIDLEVKVRQECEYLAGSNSRRANQDHEKRLLEYSKEQQRLQSKIVYRPAPSKFKSLQDECRAFMEQATQCIDLAKGFGPKDIQSVINQCQNWQILSSNFIDRLAKEYAAYVDITKPIQLAVFELKLGLSLVESSVLENACLKEMKEENTNRTLEIIYSLMQFPRGFLIECISDEVCSKGSDCFTYDSQSILAIDVDLLKKLVAKSYDNRLVSPRHVQATVYHIILIRLVHYLCCSLLMNRSSLMLLDEIFGHFGKLWMEMKSQKRTKENNESQYYRFRSREVKLEDVLKVNSSLLENFDPDGSLSSEWEESLVEQELINVVSPNEAENLEEELDIMQESWKSVILVHNQIFGSSNLVELPETSQISDEDKLCSFMESYRLGRQIMKGLPDLSFVALDENLMSEQLLCICVEYKKNFGLKKIPLHNIYTDSNVSVVSEMVQPLIVLQERVKCLLDEWPDHPGLQKILDITVNLLSLSLSTPPAKVLLGLQYLLGRSVMLEEYGSKFYLADQLRPIYVLVSILQKMELDCWPALLDRIQEQYEINAENLWFPLHSVLYRKISGDLNDDYTTTIQSLEEFIQTSNVGEFKRRLELLLAFHGQFEATVSLNTQSSCHVEGILKILYNISGYYVQLVPIILENIKAGKERIETDLRELFKFAQWQQPMFNYSSIETFRRFRQKFWKLINKFNDTLQQPINTETVLKWNKMPDLPEWKICNDKDVKSTPTLDHLSQFNPTERNSRFIDWRSKVESAYRGLCTEITSGGYFSHEPIHLFLKSISSGSALLVLQERWENGWDALETICRSATDCANLCKEQTSSLKKRRAISDLLKLLERCGLSKHGYILSEMDLMLKQQSGWFLQPSYDVRHLLLPKSSASNHDVHHQKLVDNNCHTEWLEANAYYFKNLAMVQRIRQICLNFHKDLSLEQVNRINSFIDHLIRVQQGQRSAAYVFSEKLDKLRRLVSSLKGTGSDPDCSITLNQNATGKCMWKQKKILDCLYGMSRDLFLLLRTVGDIHLNDCNEVRIDVSSVSIFIEEFTKKFLKSKESLDKYLLHNDAVMITTVVCTEPYPVLVSKNMEELIMQNFQIIEEFDKGVQAFVGPAFERSMKKHLLSCFDGIICQAKRLMEEFRETDCQSINICVETFAEADASFSRSFGTTKKLLLDSIKNIDMLSPDDASAEVLCPEKITSWNALLEFYMEKMQLDLIYDALSETIMAAGKLVNLSQDRRSEVCKRVELCFRDLCASLDMMLSLSDGLLIEFIALHKSVVKMAIMLAHLFASLFSEGFGNMEEQTDDTQSGRSHDAAGTGIGEGEGVKDVSEQIDDEDQILGTFEKTDEGPDANDKLPSQDDKGIEMNEDFAADTFSVSEDSDDGNSEDGEDVNLDSAMGELGDSGKAIDEKLCDGDEDEDGDPNNGSEKYETGPSVKEKDVHSEEFRAKEDMSGIEDEAGELDNGEAGKVNENSDEPDISNENENVEDMKMDKVNALEEPTGLQPNEQNQGSEDASTDEHENMETMDDAGPETDEDMVEDDKISPEDDDEIPEQVDTKVESNGGEEENTENANMDIVENNRDRIEPRKSDPIGLRGGPGQSSDTMEPFNDPQSEDASLQHEAHWSNSSEMQNILASSTGLPSDDLPNLQINLPNTGSGGKLTSDQPEVKSSEQDVPVQRPRANPYRSIGDALADWDDKIKVSTDSLEHKSEAVDEQEDEKGDEYKYVSSEEKSTSQALGPATSDQLNGNIKGDDLETDEGHNQQKDDQNQMDIEREDTPMQLTGSCMPSNFKQKTNDELQEMGGGIDASLNEVQEGEDQQMQLGDSVSIKNSYVNDSTVMLHNMVIDDQMMETVVKIEEISNDMKTDAMVRWKRYEQITTRLSQELSEQLRLVMEPTLANKLQGDYKTGKRINMKKVIPYIASHYRKDKIWLRRTRPNKRDYQVVIAIDDSRSMSESHCGEVAIEALVTVCRAMSQLEVGQFAVSSFGEGGNIQLLHDFDQPFNGEAGANMISRLTFRKENTIIDEPVVHLLKFLNDMLDGAVARSRLPSGQNPLQQLVLIIADGRFHEKEKLKRYVRDVLNRKRMIAFILLDSPQESIMELMEATFKDEGLSFSRYLDSFPFPYYIVLRNIEALPRTLADLLRQWFELMQSTSD</sequence>
<dbReference type="EMBL" id="JAUJYO010000009">
    <property type="protein sequence ID" value="KAK1308614.1"/>
    <property type="molecule type" value="Genomic_DNA"/>
</dbReference>
<feature type="compositionally biased region" description="Polar residues" evidence="3">
    <location>
        <begin position="2005"/>
        <end position="2019"/>
    </location>
</feature>
<keyword evidence="6" id="KW-1185">Reference proteome</keyword>
<evidence type="ECO:0000256" key="3">
    <source>
        <dbReference type="SAM" id="MobiDB-lite"/>
    </source>
</evidence>
<feature type="compositionally biased region" description="Basic and acidic residues" evidence="3">
    <location>
        <begin position="1966"/>
        <end position="1983"/>
    </location>
</feature>
<reference evidence="5" key="2">
    <citation type="submission" date="2023-06" db="EMBL/GenBank/DDBJ databases">
        <authorList>
            <person name="Ma L."/>
            <person name="Liu K.-W."/>
            <person name="Li Z."/>
            <person name="Hsiao Y.-Y."/>
            <person name="Qi Y."/>
            <person name="Fu T."/>
            <person name="Tang G."/>
            <person name="Zhang D."/>
            <person name="Sun W.-H."/>
            <person name="Liu D.-K."/>
            <person name="Li Y."/>
            <person name="Chen G.-Z."/>
            <person name="Liu X.-D."/>
            <person name="Liao X.-Y."/>
            <person name="Jiang Y.-T."/>
            <person name="Yu X."/>
            <person name="Hao Y."/>
            <person name="Huang J."/>
            <person name="Zhao X.-W."/>
            <person name="Ke S."/>
            <person name="Chen Y.-Y."/>
            <person name="Wu W.-L."/>
            <person name="Hsu J.-L."/>
            <person name="Lin Y.-F."/>
            <person name="Huang M.-D."/>
            <person name="Li C.-Y."/>
            <person name="Huang L."/>
            <person name="Wang Z.-W."/>
            <person name="Zhao X."/>
            <person name="Zhong W.-Y."/>
            <person name="Peng D.-H."/>
            <person name="Ahmad S."/>
            <person name="Lan S."/>
            <person name="Zhang J.-S."/>
            <person name="Tsai W.-C."/>
            <person name="Van De Peer Y."/>
            <person name="Liu Z.-J."/>
        </authorList>
    </citation>
    <scope>NUCLEOTIDE SEQUENCE</scope>
    <source>
        <strain evidence="5">CP</strain>
        <tissue evidence="5">Leaves</tissue>
    </source>
</reference>
<dbReference type="PANTHER" id="PTHR48103:SF2">
    <property type="entry name" value="MIDASIN"/>
    <property type="match status" value="1"/>
</dbReference>
<accession>A0AAV9E5M4</accession>
<feature type="compositionally biased region" description="Basic and acidic residues" evidence="3">
    <location>
        <begin position="1615"/>
        <end position="1633"/>
    </location>
</feature>
<feature type="region of interest" description="Disordered" evidence="3">
    <location>
        <begin position="1647"/>
        <end position="2043"/>
    </location>
</feature>
<gene>
    <name evidence="5" type="ORF">QJS10_CPA09g00148</name>
</gene>
<evidence type="ECO:0000259" key="4">
    <source>
        <dbReference type="PROSITE" id="PS50234"/>
    </source>
</evidence>
<organism evidence="5 6">
    <name type="scientific">Acorus calamus</name>
    <name type="common">Sweet flag</name>
    <dbReference type="NCBI Taxonomy" id="4465"/>
    <lineage>
        <taxon>Eukaryota</taxon>
        <taxon>Viridiplantae</taxon>
        <taxon>Streptophyta</taxon>
        <taxon>Embryophyta</taxon>
        <taxon>Tracheophyta</taxon>
        <taxon>Spermatophyta</taxon>
        <taxon>Magnoliopsida</taxon>
        <taxon>Liliopsida</taxon>
        <taxon>Acoraceae</taxon>
        <taxon>Acorus</taxon>
    </lineage>
</organism>
<name>A0AAV9E5M4_ACOCL</name>
<feature type="domain" description="VWFA" evidence="4">
    <location>
        <begin position="2214"/>
        <end position="2414"/>
    </location>
</feature>
<feature type="compositionally biased region" description="Acidic residues" evidence="3">
    <location>
        <begin position="1744"/>
        <end position="1757"/>
    </location>
</feature>
<feature type="region of interest" description="Disordered" evidence="3">
    <location>
        <begin position="1571"/>
        <end position="1633"/>
    </location>
</feature>
<feature type="compositionally biased region" description="Basic and acidic residues" evidence="3">
    <location>
        <begin position="1699"/>
        <end position="1723"/>
    </location>
</feature>
<keyword evidence="1" id="KW-0547">Nucleotide-binding</keyword>
<dbReference type="InterPro" id="IPR036465">
    <property type="entry name" value="vWFA_dom_sf"/>
</dbReference>
<keyword evidence="2" id="KW-0067">ATP-binding</keyword>
<evidence type="ECO:0000256" key="2">
    <source>
        <dbReference type="ARBA" id="ARBA00022840"/>
    </source>
</evidence>
<dbReference type="Proteomes" id="UP001180020">
    <property type="component" value="Unassembled WGS sequence"/>
</dbReference>
<dbReference type="GO" id="GO:0000055">
    <property type="term" value="P:ribosomal large subunit export from nucleus"/>
    <property type="evidence" value="ECO:0007669"/>
    <property type="project" value="TreeGrafter"/>
</dbReference>
<proteinExistence type="predicted"/>
<feature type="compositionally biased region" description="Acidic residues" evidence="3">
    <location>
        <begin position="1724"/>
        <end position="1735"/>
    </location>
</feature>
<evidence type="ECO:0000313" key="5">
    <source>
        <dbReference type="EMBL" id="KAK1308614.1"/>
    </source>
</evidence>
<dbReference type="SUPFAM" id="SSF53300">
    <property type="entry name" value="vWA-like"/>
    <property type="match status" value="1"/>
</dbReference>